<protein>
    <submittedName>
        <fullName evidence="9">Trehalose and maltose hydrolase (Possible phosphorylase)</fullName>
    </submittedName>
</protein>
<dbReference type="GO" id="GO:0030246">
    <property type="term" value="F:carbohydrate binding"/>
    <property type="evidence" value="ECO:0007669"/>
    <property type="project" value="InterPro"/>
</dbReference>
<name>A0A1G9WPC6_9ACTN</name>
<dbReference type="Pfam" id="PF03633">
    <property type="entry name" value="Glyco_hydro_65C"/>
    <property type="match status" value="1"/>
</dbReference>
<evidence type="ECO:0000313" key="10">
    <source>
        <dbReference type="Proteomes" id="UP000198680"/>
    </source>
</evidence>
<evidence type="ECO:0000259" key="7">
    <source>
        <dbReference type="Pfam" id="PF03633"/>
    </source>
</evidence>
<keyword evidence="9" id="KW-0378">Hydrolase</keyword>
<feature type="active site" description="Proton donor" evidence="3">
    <location>
        <position position="485"/>
    </location>
</feature>
<feature type="domain" description="Glycoside hydrolase family 65 C-terminal" evidence="7">
    <location>
        <begin position="685"/>
        <end position="746"/>
    </location>
</feature>
<dbReference type="InterPro" id="IPR017045">
    <property type="entry name" value="Malt_Pase/Glycosyl_Hdrlase"/>
</dbReference>
<dbReference type="OrthoDB" id="9816160at2"/>
<dbReference type="AlphaFoldDB" id="A0A1G9WPC6"/>
<dbReference type="Gene3D" id="1.50.10.10">
    <property type="match status" value="1"/>
</dbReference>
<evidence type="ECO:0000259" key="8">
    <source>
        <dbReference type="Pfam" id="PF03636"/>
    </source>
</evidence>
<keyword evidence="2" id="KW-0326">Glycosidase</keyword>
<feature type="binding site" evidence="4">
    <location>
        <begin position="359"/>
        <end position="360"/>
    </location>
    <ligand>
        <name>substrate</name>
    </ligand>
</feature>
<evidence type="ECO:0000256" key="5">
    <source>
        <dbReference type="SAM" id="MobiDB-lite"/>
    </source>
</evidence>
<organism evidence="9 10">
    <name type="scientific">Geodermatophilus siccatus</name>
    <dbReference type="NCBI Taxonomy" id="1137991"/>
    <lineage>
        <taxon>Bacteria</taxon>
        <taxon>Bacillati</taxon>
        <taxon>Actinomycetota</taxon>
        <taxon>Actinomycetes</taxon>
        <taxon>Geodermatophilales</taxon>
        <taxon>Geodermatophilaceae</taxon>
        <taxon>Geodermatophilus</taxon>
    </lineage>
</organism>
<dbReference type="STRING" id="1137991.SAMN05660642_03477"/>
<dbReference type="GO" id="GO:0016757">
    <property type="term" value="F:glycosyltransferase activity"/>
    <property type="evidence" value="ECO:0007669"/>
    <property type="project" value="UniProtKB-ARBA"/>
</dbReference>
<evidence type="ECO:0000313" key="9">
    <source>
        <dbReference type="EMBL" id="SDM86358.1"/>
    </source>
</evidence>
<dbReference type="SUPFAM" id="SSF74650">
    <property type="entry name" value="Galactose mutarotase-like"/>
    <property type="match status" value="1"/>
</dbReference>
<dbReference type="InterPro" id="IPR037018">
    <property type="entry name" value="GH65_N"/>
</dbReference>
<evidence type="ECO:0000256" key="2">
    <source>
        <dbReference type="ARBA" id="ARBA00023295"/>
    </source>
</evidence>
<dbReference type="Proteomes" id="UP000198680">
    <property type="component" value="Unassembled WGS sequence"/>
</dbReference>
<dbReference type="InterPro" id="IPR011013">
    <property type="entry name" value="Gal_mutarotase_sf_dom"/>
</dbReference>
<dbReference type="Gene3D" id="2.60.420.10">
    <property type="entry name" value="Maltose phosphorylase, domain 3"/>
    <property type="match status" value="1"/>
</dbReference>
<feature type="domain" description="Glycoside hydrolase family 65 N-terminal" evidence="8">
    <location>
        <begin position="15"/>
        <end position="269"/>
    </location>
</feature>
<dbReference type="EMBL" id="FNHE01000009">
    <property type="protein sequence ID" value="SDM86358.1"/>
    <property type="molecule type" value="Genomic_DNA"/>
</dbReference>
<feature type="compositionally biased region" description="Basic and acidic residues" evidence="5">
    <location>
        <begin position="765"/>
        <end position="777"/>
    </location>
</feature>
<accession>A0A1G9WPC6</accession>
<dbReference type="RefSeq" id="WP_091221182.1">
    <property type="nucleotide sequence ID" value="NZ_FNHE01000009.1"/>
</dbReference>
<dbReference type="InterPro" id="IPR008928">
    <property type="entry name" value="6-hairpin_glycosidase_sf"/>
</dbReference>
<comment type="similarity">
    <text evidence="1">Belongs to the glycosyl hydrolase 65 family.</text>
</comment>
<dbReference type="Pfam" id="PF03636">
    <property type="entry name" value="Glyco_hydro_65N"/>
    <property type="match status" value="1"/>
</dbReference>
<evidence type="ECO:0000256" key="1">
    <source>
        <dbReference type="ARBA" id="ARBA00006768"/>
    </source>
</evidence>
<evidence type="ECO:0000256" key="4">
    <source>
        <dbReference type="PIRSR" id="PIRSR036289-51"/>
    </source>
</evidence>
<proteinExistence type="inferred from homology"/>
<dbReference type="InterPro" id="IPR005195">
    <property type="entry name" value="Glyco_hydro_65_M"/>
</dbReference>
<dbReference type="Pfam" id="PF03632">
    <property type="entry name" value="Glyco_hydro_65m"/>
    <property type="match status" value="1"/>
</dbReference>
<feature type="domain" description="Glycoside hydrolase family 65 central catalytic" evidence="6">
    <location>
        <begin position="325"/>
        <end position="675"/>
    </location>
</feature>
<evidence type="ECO:0000256" key="3">
    <source>
        <dbReference type="PIRSR" id="PIRSR036289-50"/>
    </source>
</evidence>
<dbReference type="PIRSF" id="PIRSF036289">
    <property type="entry name" value="Glycosyl_hydrolase_malt_phosph"/>
    <property type="match status" value="1"/>
</dbReference>
<dbReference type="SUPFAM" id="SSF48208">
    <property type="entry name" value="Six-hairpin glycosidases"/>
    <property type="match status" value="1"/>
</dbReference>
<evidence type="ECO:0000259" key="6">
    <source>
        <dbReference type="Pfam" id="PF03632"/>
    </source>
</evidence>
<feature type="binding site" evidence="4">
    <location>
        <begin position="588"/>
        <end position="589"/>
    </location>
    <ligand>
        <name>substrate</name>
    </ligand>
</feature>
<dbReference type="GO" id="GO:0005975">
    <property type="term" value="P:carbohydrate metabolic process"/>
    <property type="evidence" value="ECO:0007669"/>
    <property type="project" value="InterPro"/>
</dbReference>
<sequence>MSAPTLDTDPWLVREPHVDPETLGVAESLFGLANGYVGVRGTLDEVEPFGMRGTYLSGVYETHPLSYPEGGYGQPGEGQAMLTVADGTPLRLLVDGVPLDMREFRLDVHERTLDLRAGTLDRRVRWTTPTGTSVEVSSRRLVSLVERSVCAVRYEVRVLDGPAHVVVRSELAAGEVTPAGVDNDDPRVAECLDEAFEPRAQIGNASGGALVERTRRSGITVAAAVGHEVDGGRVTTRVDEQHVVTTVAADLRPGEGVTVVKVVGYSWSHDAGSDSVLAEASAAVSSAFDLGWEGLLAGQRAALDELWATADVEVDGDPELQQALRYTVFQLFSSAACISGAPVGAKGLTGIGYSGHTFWDVEGFVVPALTLLRPDAAARLLRWRAATLDLARERARTLGLAGACFAWRTISGREVSAYWPASTAAMHVNADIARAFWLHQNVTGRDLDSLGGLAVLVETARSWVSAGHEDAAGAWHLFGMTGPDEYTGVVDDNVFTNLMARRNLRWAADACERLPERASELGVDDAETAAWRSAADAVHVPWDERLRVHPTNDNFTTYREWPFEDERDHYPVQEHHHYADFYRRQVLKQADLVQALWWCRDEFTAEEVARDVDYYEARTVRDSSLSAAVQAVVCAQAQHPDLALRYLREAALVDLRDVRGDTSNGLHLAAVGGAWLAFVAGLGGLREDHEDLELAPLLPSSLSRTAYSLTWRGRLLRVETTRRGTTVTLVRGEEPVTVVVDGARLSVTAAAPVSVPLRAPTPLLDEPRQPVGREPRT</sequence>
<dbReference type="InterPro" id="IPR005194">
    <property type="entry name" value="Glyco_hydro_65_C"/>
</dbReference>
<dbReference type="InterPro" id="IPR012341">
    <property type="entry name" value="6hp_glycosidase-like_sf"/>
</dbReference>
<dbReference type="Gene3D" id="2.70.98.40">
    <property type="entry name" value="Glycoside hydrolase, family 65, N-terminal domain"/>
    <property type="match status" value="1"/>
</dbReference>
<dbReference type="PANTHER" id="PTHR11051">
    <property type="entry name" value="GLYCOSYL HYDROLASE-RELATED"/>
    <property type="match status" value="1"/>
</dbReference>
<gene>
    <name evidence="9" type="ORF">SAMN05660642_03477</name>
</gene>
<keyword evidence="10" id="KW-1185">Reference proteome</keyword>
<dbReference type="GO" id="GO:0004553">
    <property type="term" value="F:hydrolase activity, hydrolyzing O-glycosyl compounds"/>
    <property type="evidence" value="ECO:0007669"/>
    <property type="project" value="TreeGrafter"/>
</dbReference>
<dbReference type="InterPro" id="IPR005196">
    <property type="entry name" value="Glyco_hydro_65_N"/>
</dbReference>
<reference evidence="10" key="1">
    <citation type="submission" date="2016-10" db="EMBL/GenBank/DDBJ databases">
        <authorList>
            <person name="Varghese N."/>
            <person name="Submissions S."/>
        </authorList>
    </citation>
    <scope>NUCLEOTIDE SEQUENCE [LARGE SCALE GENOMIC DNA]</scope>
    <source>
        <strain evidence="10">DSM 45419</strain>
    </source>
</reference>
<dbReference type="PANTHER" id="PTHR11051:SF13">
    <property type="entry name" value="GLYCOSYL TRANSFERASE"/>
    <property type="match status" value="1"/>
</dbReference>
<feature type="region of interest" description="Disordered" evidence="5">
    <location>
        <begin position="758"/>
        <end position="777"/>
    </location>
</feature>